<dbReference type="Pfam" id="PF00364">
    <property type="entry name" value="Biotin_lipoyl"/>
    <property type="match status" value="1"/>
</dbReference>
<dbReference type="NCBIfam" id="NF011457">
    <property type="entry name" value="PRK14875.1"/>
    <property type="match status" value="1"/>
</dbReference>
<evidence type="ECO:0000313" key="4">
    <source>
        <dbReference type="Proteomes" id="UP000502706"/>
    </source>
</evidence>
<dbReference type="AlphaFoldDB" id="A0A6G8Q347"/>
<accession>A0A6G8Q347</accession>
<feature type="domain" description="Lipoyl-binding" evidence="2">
    <location>
        <begin position="1"/>
        <end position="71"/>
    </location>
</feature>
<keyword evidence="4" id="KW-1185">Reference proteome</keyword>
<gene>
    <name evidence="3" type="ORF">GBA65_16755</name>
</gene>
<dbReference type="InterPro" id="IPR029058">
    <property type="entry name" value="AB_hydrolase_fold"/>
</dbReference>
<dbReference type="PRINTS" id="PR00111">
    <property type="entry name" value="ABHYDROLASE"/>
</dbReference>
<dbReference type="Gene3D" id="3.40.50.1820">
    <property type="entry name" value="alpha/beta hydrolase"/>
    <property type="match status" value="1"/>
</dbReference>
<dbReference type="SUPFAM" id="SSF51230">
    <property type="entry name" value="Single hybrid motif"/>
    <property type="match status" value="1"/>
</dbReference>
<keyword evidence="3" id="KW-0808">Transferase</keyword>
<evidence type="ECO:0000313" key="3">
    <source>
        <dbReference type="EMBL" id="QIN80868.1"/>
    </source>
</evidence>
<dbReference type="Pfam" id="PF00561">
    <property type="entry name" value="Abhydrolase_1"/>
    <property type="match status" value="1"/>
</dbReference>
<protein>
    <submittedName>
        <fullName evidence="3">Acetoin dehydrogenase dihydrolipoyllysine-residue acetyltransferase subunit</fullName>
    </submittedName>
</protein>
<evidence type="ECO:0000259" key="2">
    <source>
        <dbReference type="PROSITE" id="PS50968"/>
    </source>
</evidence>
<dbReference type="InterPro" id="IPR003016">
    <property type="entry name" value="2-oxoA_DH_lipoyl-BS"/>
</dbReference>
<dbReference type="Gene3D" id="2.40.50.100">
    <property type="match status" value="1"/>
</dbReference>
<sequence>MPKWGLSMTEGTVVQWLVEEGAELNNGDEVVEVESEKINNAVETPSPGVLRRRVAKEGDVLPVGGLLGVIADASVTDEEIDAYVEEFQATFVPEEEEAGGPEPQTVEIGGRNIQYLAVGEGEGTPLVLLHGFGGDINIWVFNQEALAEGGRTVYAVDLPGHGGSTKDVGEGDLASLVNVVAGFMDEMGVEKAHLFGHSMGGAVAASFAIGHPERVRSLSLIASAGLGEEINGEYIEGFIAANRRKEMKSTLGLLFANPDLVNRQLVNDVIRFKRLDGVDEALRRLADNLFPDGKQADVPDLSGVEVPMLVVWGREDRILPVSHSENAPQNARVEVLDETGHMPQMEAAGQTNRIIGEFLDSQEG</sequence>
<dbReference type="InterPro" id="IPR011053">
    <property type="entry name" value="Single_hybrid_motif"/>
</dbReference>
<evidence type="ECO:0000256" key="1">
    <source>
        <dbReference type="ARBA" id="ARBA00022823"/>
    </source>
</evidence>
<dbReference type="CDD" id="cd06849">
    <property type="entry name" value="lipoyl_domain"/>
    <property type="match status" value="1"/>
</dbReference>
<dbReference type="PANTHER" id="PTHR46438:SF11">
    <property type="entry name" value="LIPASE-RELATED"/>
    <property type="match status" value="1"/>
</dbReference>
<dbReference type="RefSeq" id="WP_166398575.1">
    <property type="nucleotide sequence ID" value="NZ_CP045121.1"/>
</dbReference>
<dbReference type="Proteomes" id="UP000502706">
    <property type="component" value="Chromosome"/>
</dbReference>
<dbReference type="KEGG" id="rmar:GBA65_16755"/>
<organism evidence="3 4">
    <name type="scientific">Rubrobacter marinus</name>
    <dbReference type="NCBI Taxonomy" id="2653852"/>
    <lineage>
        <taxon>Bacteria</taxon>
        <taxon>Bacillati</taxon>
        <taxon>Actinomycetota</taxon>
        <taxon>Rubrobacteria</taxon>
        <taxon>Rubrobacterales</taxon>
        <taxon>Rubrobacteraceae</taxon>
        <taxon>Rubrobacter</taxon>
    </lineage>
</organism>
<dbReference type="PROSITE" id="PS00189">
    <property type="entry name" value="LIPOYL"/>
    <property type="match status" value="1"/>
</dbReference>
<dbReference type="SUPFAM" id="SSF53474">
    <property type="entry name" value="alpha/beta-Hydrolases"/>
    <property type="match status" value="1"/>
</dbReference>
<name>A0A6G8Q347_9ACTN</name>
<dbReference type="PANTHER" id="PTHR46438">
    <property type="entry name" value="ALPHA/BETA-HYDROLASES SUPERFAMILY PROTEIN"/>
    <property type="match status" value="1"/>
</dbReference>
<dbReference type="InterPro" id="IPR000073">
    <property type="entry name" value="AB_hydrolase_1"/>
</dbReference>
<reference evidence="3 4" key="1">
    <citation type="submission" date="2019-10" db="EMBL/GenBank/DDBJ databases">
        <title>Rubrobacter sp nov SCSIO 52915 isolated from a deep-sea sediment in the South China Sea.</title>
        <authorList>
            <person name="Chen R.W."/>
        </authorList>
    </citation>
    <scope>NUCLEOTIDE SEQUENCE [LARGE SCALE GENOMIC DNA]</scope>
    <source>
        <strain evidence="3 4">SCSIO 52915</strain>
    </source>
</reference>
<dbReference type="PROSITE" id="PS50968">
    <property type="entry name" value="BIOTINYL_LIPOYL"/>
    <property type="match status" value="1"/>
</dbReference>
<proteinExistence type="predicted"/>
<dbReference type="EMBL" id="CP045121">
    <property type="protein sequence ID" value="QIN80868.1"/>
    <property type="molecule type" value="Genomic_DNA"/>
</dbReference>
<keyword evidence="1" id="KW-0450">Lipoyl</keyword>
<dbReference type="GO" id="GO:0016740">
    <property type="term" value="F:transferase activity"/>
    <property type="evidence" value="ECO:0007669"/>
    <property type="project" value="UniProtKB-KW"/>
</dbReference>
<dbReference type="InterPro" id="IPR000089">
    <property type="entry name" value="Biotin_lipoyl"/>
</dbReference>